<evidence type="ECO:0000313" key="2">
    <source>
        <dbReference type="Proteomes" id="UP001280121"/>
    </source>
</evidence>
<gene>
    <name evidence="1" type="ORF">Ddye_012433</name>
</gene>
<dbReference type="InterPro" id="IPR052343">
    <property type="entry name" value="Retrotransposon-Effector_Assoc"/>
</dbReference>
<sequence length="123" mass="13889">MNLEVVFSVDKVWKALSDCDGNKAPGPDGLNLNFIKVNWEIVKGDLMNFFHAFYNDGSVIKDFNCNFIALIPKVKIPISMQDYRPISLVGSCYKVLAKVLDNRLKVVMDSVIDPTQMTFVKDL</sequence>
<keyword evidence="2" id="KW-1185">Reference proteome</keyword>
<evidence type="ECO:0008006" key="3">
    <source>
        <dbReference type="Google" id="ProtNLM"/>
    </source>
</evidence>
<name>A0AAD9X4G3_9ROSI</name>
<dbReference type="EMBL" id="JANJYI010000004">
    <property type="protein sequence ID" value="KAK2652577.1"/>
    <property type="molecule type" value="Genomic_DNA"/>
</dbReference>
<dbReference type="AlphaFoldDB" id="A0AAD9X4G3"/>
<accession>A0AAD9X4G3</accession>
<dbReference type="Proteomes" id="UP001280121">
    <property type="component" value="Unassembled WGS sequence"/>
</dbReference>
<comment type="caution">
    <text evidence="1">The sequence shown here is derived from an EMBL/GenBank/DDBJ whole genome shotgun (WGS) entry which is preliminary data.</text>
</comment>
<proteinExistence type="predicted"/>
<dbReference type="PANTHER" id="PTHR46890:SF50">
    <property type="entry name" value="RNA-DIRECTED DNA POLYMERASE, EUKARYOTA, REVERSE TRANSCRIPTASE ZINC-BINDING DOMAIN PROTEIN-RELATED"/>
    <property type="match status" value="1"/>
</dbReference>
<evidence type="ECO:0000313" key="1">
    <source>
        <dbReference type="EMBL" id="KAK2652577.1"/>
    </source>
</evidence>
<dbReference type="PANTHER" id="PTHR46890">
    <property type="entry name" value="NON-LTR RETROLELEMENT REVERSE TRANSCRIPTASE-LIKE PROTEIN-RELATED"/>
    <property type="match status" value="1"/>
</dbReference>
<reference evidence="1" key="1">
    <citation type="journal article" date="2023" name="Plant J.">
        <title>Genome sequences and population genomics provide insights into the demographic history, inbreeding, and mutation load of two 'living fossil' tree species of Dipteronia.</title>
        <authorList>
            <person name="Feng Y."/>
            <person name="Comes H.P."/>
            <person name="Chen J."/>
            <person name="Zhu S."/>
            <person name="Lu R."/>
            <person name="Zhang X."/>
            <person name="Li P."/>
            <person name="Qiu J."/>
            <person name="Olsen K.M."/>
            <person name="Qiu Y."/>
        </authorList>
    </citation>
    <scope>NUCLEOTIDE SEQUENCE</scope>
    <source>
        <strain evidence="1">KIB01</strain>
    </source>
</reference>
<protein>
    <recommendedName>
        <fullName evidence="3">Reverse transcriptase domain-containing protein</fullName>
    </recommendedName>
</protein>
<organism evidence="1 2">
    <name type="scientific">Dipteronia dyeriana</name>
    <dbReference type="NCBI Taxonomy" id="168575"/>
    <lineage>
        <taxon>Eukaryota</taxon>
        <taxon>Viridiplantae</taxon>
        <taxon>Streptophyta</taxon>
        <taxon>Embryophyta</taxon>
        <taxon>Tracheophyta</taxon>
        <taxon>Spermatophyta</taxon>
        <taxon>Magnoliopsida</taxon>
        <taxon>eudicotyledons</taxon>
        <taxon>Gunneridae</taxon>
        <taxon>Pentapetalae</taxon>
        <taxon>rosids</taxon>
        <taxon>malvids</taxon>
        <taxon>Sapindales</taxon>
        <taxon>Sapindaceae</taxon>
        <taxon>Hippocastanoideae</taxon>
        <taxon>Acereae</taxon>
        <taxon>Dipteronia</taxon>
    </lineage>
</organism>